<dbReference type="AlphaFoldDB" id="A0A6P7I6W3"/>
<dbReference type="Pfam" id="PF05132">
    <property type="entry name" value="RNA_pol_Rpc4"/>
    <property type="match status" value="1"/>
</dbReference>
<sequence>MTEAGDAASVPGPSGLSSAAGLSFSPGRGLPGRVRSLSSSTTPPGRLTSLRTRDLTLGGAFKKTKKTFEPNVHAVRKSKDELKEETYLPPKKERRGRDERRRENRGRRKERPQTIQSHSIFEQGPADTVRKPGWRGAADLHDSAASPVCKLVKKERKESARDEDGDEDEILSKLQRDDFIDDPGLRNDAKLKPIQLPLSQSVSFTRSQTLSTCPETAPLFRPQGRAGHSRTDLLKPEQPSLAELLQDLSLSGREELFFMQLPDCMPGKLKVDPAVAPTEKPAKKEGKSDEKRSAHLQAQGASPSLKEGSPSLSQFPEGFFGKLQIRKSGKVELKLGDVVMDVSEGAAFSFLQQLVSVRLSEGRTGDMMVLGNVHHKLVLSPDFQGLLGQTAAQQQPQGP</sequence>
<proteinExistence type="predicted"/>
<evidence type="ECO:0000313" key="3">
    <source>
        <dbReference type="RefSeq" id="XP_028263845.1"/>
    </source>
</evidence>
<keyword evidence="3" id="KW-0240">DNA-directed RNA polymerase</keyword>
<evidence type="ECO:0000256" key="1">
    <source>
        <dbReference type="SAM" id="MobiDB-lite"/>
    </source>
</evidence>
<accession>A0A6P7I6W3</accession>
<dbReference type="PANTHER" id="PTHR13408:SF1">
    <property type="entry name" value="ZGC:171971"/>
    <property type="match status" value="1"/>
</dbReference>
<dbReference type="GO" id="GO:0003677">
    <property type="term" value="F:DNA binding"/>
    <property type="evidence" value="ECO:0007669"/>
    <property type="project" value="InterPro"/>
</dbReference>
<evidence type="ECO:0000313" key="2">
    <source>
        <dbReference type="Proteomes" id="UP000515145"/>
    </source>
</evidence>
<dbReference type="GO" id="GO:0005666">
    <property type="term" value="C:RNA polymerase III complex"/>
    <property type="evidence" value="ECO:0007669"/>
    <property type="project" value="InterPro"/>
</dbReference>
<keyword evidence="3" id="KW-0804">Transcription</keyword>
<protein>
    <submittedName>
        <fullName evidence="3">DNA-directed RNA polymerase III subunit RPC4</fullName>
    </submittedName>
</protein>
<dbReference type="InterPro" id="IPR007811">
    <property type="entry name" value="RPC4"/>
</dbReference>
<dbReference type="Proteomes" id="UP000515145">
    <property type="component" value="Chromosome 6"/>
</dbReference>
<feature type="region of interest" description="Disordered" evidence="1">
    <location>
        <begin position="1"/>
        <end position="141"/>
    </location>
</feature>
<dbReference type="InParanoid" id="A0A6P7I6W3"/>
<reference evidence="3" key="1">
    <citation type="submission" date="2025-08" db="UniProtKB">
        <authorList>
            <consortium name="RefSeq"/>
        </authorList>
    </citation>
    <scope>IDENTIFICATION</scope>
</reference>
<feature type="compositionally biased region" description="Low complexity" evidence="1">
    <location>
        <begin position="45"/>
        <end position="59"/>
    </location>
</feature>
<feature type="compositionally biased region" description="Basic and acidic residues" evidence="1">
    <location>
        <begin position="280"/>
        <end position="293"/>
    </location>
</feature>
<organism evidence="2 3">
    <name type="scientific">Parambassis ranga</name>
    <name type="common">Indian glassy fish</name>
    <dbReference type="NCBI Taxonomy" id="210632"/>
    <lineage>
        <taxon>Eukaryota</taxon>
        <taxon>Metazoa</taxon>
        <taxon>Chordata</taxon>
        <taxon>Craniata</taxon>
        <taxon>Vertebrata</taxon>
        <taxon>Euteleostomi</taxon>
        <taxon>Actinopterygii</taxon>
        <taxon>Neopterygii</taxon>
        <taxon>Teleostei</taxon>
        <taxon>Neoteleostei</taxon>
        <taxon>Acanthomorphata</taxon>
        <taxon>Ovalentaria</taxon>
        <taxon>Ambassidae</taxon>
        <taxon>Parambassis</taxon>
    </lineage>
</organism>
<keyword evidence="2" id="KW-1185">Reference proteome</keyword>
<gene>
    <name evidence="3" type="primary">LOC114437391</name>
</gene>
<name>A0A6P7I6W3_9TELE</name>
<dbReference type="GeneID" id="114437391"/>
<dbReference type="RefSeq" id="XP_028263845.1">
    <property type="nucleotide sequence ID" value="XM_028408044.1"/>
</dbReference>
<feature type="compositionally biased region" description="Basic and acidic residues" evidence="1">
    <location>
        <begin position="77"/>
        <end position="86"/>
    </location>
</feature>
<feature type="compositionally biased region" description="Low complexity" evidence="1">
    <location>
        <begin position="7"/>
        <end position="27"/>
    </location>
</feature>
<dbReference type="OrthoDB" id="5836119at2759"/>
<feature type="region of interest" description="Disordered" evidence="1">
    <location>
        <begin position="268"/>
        <end position="312"/>
    </location>
</feature>
<dbReference type="GO" id="GO:0042797">
    <property type="term" value="P:tRNA transcription by RNA polymerase III"/>
    <property type="evidence" value="ECO:0007669"/>
    <property type="project" value="TreeGrafter"/>
</dbReference>
<dbReference type="PANTHER" id="PTHR13408">
    <property type="entry name" value="DNA-DIRECTED RNA POLYMERASE III"/>
    <property type="match status" value="1"/>
</dbReference>